<dbReference type="Pfam" id="PF01381">
    <property type="entry name" value="HTH_3"/>
    <property type="match status" value="1"/>
</dbReference>
<dbReference type="InterPro" id="IPR001387">
    <property type="entry name" value="Cro/C1-type_HTH"/>
</dbReference>
<accession>A0ABW4YRR6</accession>
<comment type="caution">
    <text evidence="2">The sequence shown here is derived from an EMBL/GenBank/DDBJ whole genome shotgun (WGS) entry which is preliminary data.</text>
</comment>
<feature type="domain" description="HTH cro/C1-type" evidence="1">
    <location>
        <begin position="17"/>
        <end position="71"/>
    </location>
</feature>
<dbReference type="PROSITE" id="PS50943">
    <property type="entry name" value="HTH_CROC1"/>
    <property type="match status" value="1"/>
</dbReference>
<proteinExistence type="predicted"/>
<gene>
    <name evidence="2" type="ORF">ACFSNC_00350</name>
</gene>
<dbReference type="CDD" id="cd00093">
    <property type="entry name" value="HTH_XRE"/>
    <property type="match status" value="1"/>
</dbReference>
<organism evidence="2 3">
    <name type="scientific">Ancylobacter oerskovii</name>
    <dbReference type="NCBI Taxonomy" id="459519"/>
    <lineage>
        <taxon>Bacteria</taxon>
        <taxon>Pseudomonadati</taxon>
        <taxon>Pseudomonadota</taxon>
        <taxon>Alphaproteobacteria</taxon>
        <taxon>Hyphomicrobiales</taxon>
        <taxon>Xanthobacteraceae</taxon>
        <taxon>Ancylobacter</taxon>
    </lineage>
</organism>
<dbReference type="EMBL" id="JBHUHD010000001">
    <property type="protein sequence ID" value="MFD2138838.1"/>
    <property type="molecule type" value="Genomic_DNA"/>
</dbReference>
<dbReference type="InterPro" id="IPR010982">
    <property type="entry name" value="Lambda_DNA-bd_dom_sf"/>
</dbReference>
<dbReference type="Proteomes" id="UP001597299">
    <property type="component" value="Unassembled WGS sequence"/>
</dbReference>
<evidence type="ECO:0000259" key="1">
    <source>
        <dbReference type="PROSITE" id="PS50943"/>
    </source>
</evidence>
<dbReference type="Gene3D" id="1.10.260.40">
    <property type="entry name" value="lambda repressor-like DNA-binding domains"/>
    <property type="match status" value="1"/>
</dbReference>
<evidence type="ECO:0000313" key="2">
    <source>
        <dbReference type="EMBL" id="MFD2138838.1"/>
    </source>
</evidence>
<protein>
    <submittedName>
        <fullName evidence="2">Helix-turn-helix domain-containing protein</fullName>
    </submittedName>
</protein>
<evidence type="ECO:0000313" key="3">
    <source>
        <dbReference type="Proteomes" id="UP001597299"/>
    </source>
</evidence>
<dbReference type="RefSeq" id="WP_213355423.1">
    <property type="nucleotide sequence ID" value="NZ_JAHBGB010000044.1"/>
</dbReference>
<dbReference type="SUPFAM" id="SSF47413">
    <property type="entry name" value="lambda repressor-like DNA-binding domains"/>
    <property type="match status" value="1"/>
</dbReference>
<name>A0ABW4YRR6_9HYPH</name>
<reference evidence="3" key="1">
    <citation type="journal article" date="2019" name="Int. J. Syst. Evol. Microbiol.">
        <title>The Global Catalogue of Microorganisms (GCM) 10K type strain sequencing project: providing services to taxonomists for standard genome sequencing and annotation.</title>
        <authorList>
            <consortium name="The Broad Institute Genomics Platform"/>
            <consortium name="The Broad Institute Genome Sequencing Center for Infectious Disease"/>
            <person name="Wu L."/>
            <person name="Ma J."/>
        </authorList>
    </citation>
    <scope>NUCLEOTIDE SEQUENCE [LARGE SCALE GENOMIC DNA]</scope>
    <source>
        <strain evidence="3">CCM 7435</strain>
    </source>
</reference>
<keyword evidence="3" id="KW-1185">Reference proteome</keyword>
<dbReference type="SMART" id="SM00530">
    <property type="entry name" value="HTH_XRE"/>
    <property type="match status" value="1"/>
</dbReference>
<sequence length="107" mass="11770">MSATTAAPALPAKIFFLREWRIAKKLTQEQLAEQLGMHHTSLGKYERGEREPGPPMIARMADLLEISPGDLFRDPKTPSLDGLVAGLDASARAHITRTVKALADSYR</sequence>